<name>A0A561E9G4_9MICO</name>
<dbReference type="OrthoDB" id="3267646at2"/>
<sequence>MKPLSPLARILTVAFVTSGVIHLVRPQVFEDTIPPQLPAHRELVLASGVAELAGAVGMWLPRTRRIAGVASAVLLVAVFPANVQMTLDAAEVVQTKGSSPERIAWLSGTVARLPLQLPLIRAAWRAGR</sequence>
<keyword evidence="6" id="KW-1185">Reference proteome</keyword>
<dbReference type="GO" id="GO:0016020">
    <property type="term" value="C:membrane"/>
    <property type="evidence" value="ECO:0007669"/>
    <property type="project" value="UniProtKB-SubCell"/>
</dbReference>
<evidence type="ECO:0000256" key="2">
    <source>
        <dbReference type="ARBA" id="ARBA00022692"/>
    </source>
</evidence>
<evidence type="ECO:0000256" key="3">
    <source>
        <dbReference type="ARBA" id="ARBA00022989"/>
    </source>
</evidence>
<keyword evidence="2" id="KW-0812">Transmembrane</keyword>
<comment type="caution">
    <text evidence="5">The sequence shown here is derived from an EMBL/GenBank/DDBJ whole genome shotgun (WGS) entry which is preliminary data.</text>
</comment>
<organism evidence="5 6">
    <name type="scientific">Rudaeicoccus suwonensis</name>
    <dbReference type="NCBI Taxonomy" id="657409"/>
    <lineage>
        <taxon>Bacteria</taxon>
        <taxon>Bacillati</taxon>
        <taxon>Actinomycetota</taxon>
        <taxon>Actinomycetes</taxon>
        <taxon>Micrococcales</taxon>
        <taxon>Dermacoccaceae</taxon>
        <taxon>Rudaeicoccus</taxon>
    </lineage>
</organism>
<dbReference type="EMBL" id="VIVQ01000001">
    <property type="protein sequence ID" value="TWE12252.1"/>
    <property type="molecule type" value="Genomic_DNA"/>
</dbReference>
<proteinExistence type="predicted"/>
<dbReference type="RefSeq" id="WP_145226103.1">
    <property type="nucleotide sequence ID" value="NZ_VIVQ01000001.1"/>
</dbReference>
<dbReference type="InterPro" id="IPR032808">
    <property type="entry name" value="DoxX"/>
</dbReference>
<gene>
    <name evidence="5" type="ORF">BKA23_1052</name>
</gene>
<accession>A0A561E9G4</accession>
<keyword evidence="4" id="KW-0472">Membrane</keyword>
<evidence type="ECO:0000256" key="1">
    <source>
        <dbReference type="ARBA" id="ARBA00004141"/>
    </source>
</evidence>
<dbReference type="PANTHER" id="PTHR36974">
    <property type="entry name" value="MEMBRANE PROTEIN-RELATED"/>
    <property type="match status" value="1"/>
</dbReference>
<comment type="subcellular location">
    <subcellularLocation>
        <location evidence="1">Membrane</location>
        <topology evidence="1">Multi-pass membrane protein</topology>
    </subcellularLocation>
</comment>
<evidence type="ECO:0000313" key="5">
    <source>
        <dbReference type="EMBL" id="TWE12252.1"/>
    </source>
</evidence>
<dbReference type="Pfam" id="PF13564">
    <property type="entry name" value="DoxX_2"/>
    <property type="match status" value="1"/>
</dbReference>
<reference evidence="5 6" key="1">
    <citation type="submission" date="2019-06" db="EMBL/GenBank/DDBJ databases">
        <title>Sequencing the genomes of 1000 actinobacteria strains.</title>
        <authorList>
            <person name="Klenk H.-P."/>
        </authorList>
    </citation>
    <scope>NUCLEOTIDE SEQUENCE [LARGE SCALE GENOMIC DNA]</scope>
    <source>
        <strain evidence="5 6">DSM 19560</strain>
    </source>
</reference>
<keyword evidence="3" id="KW-1133">Transmembrane helix</keyword>
<evidence type="ECO:0000313" key="6">
    <source>
        <dbReference type="Proteomes" id="UP000318297"/>
    </source>
</evidence>
<dbReference type="PANTHER" id="PTHR36974:SF1">
    <property type="entry name" value="DOXX FAMILY MEMBRANE PROTEIN"/>
    <property type="match status" value="1"/>
</dbReference>
<dbReference type="Proteomes" id="UP000318297">
    <property type="component" value="Unassembled WGS sequence"/>
</dbReference>
<dbReference type="AlphaFoldDB" id="A0A561E9G4"/>
<evidence type="ECO:0000256" key="4">
    <source>
        <dbReference type="ARBA" id="ARBA00023136"/>
    </source>
</evidence>
<protein>
    <submittedName>
        <fullName evidence="5">Putative membrane protein</fullName>
    </submittedName>
</protein>